<gene>
    <name evidence="1" type="ORF">SAMN04487995_1771</name>
</gene>
<keyword evidence="2" id="KW-1185">Reference proteome</keyword>
<reference evidence="1 2" key="1">
    <citation type="submission" date="2016-10" db="EMBL/GenBank/DDBJ databases">
        <authorList>
            <person name="de Groot N.N."/>
        </authorList>
    </citation>
    <scope>NUCLEOTIDE SEQUENCE [LARGE SCALE GENOMIC DNA]</scope>
    <source>
        <strain evidence="1 2">DSM 19938</strain>
    </source>
</reference>
<dbReference type="Proteomes" id="UP000199532">
    <property type="component" value="Unassembled WGS sequence"/>
</dbReference>
<proteinExistence type="predicted"/>
<protein>
    <submittedName>
        <fullName evidence="1">Uncharacterized protein</fullName>
    </submittedName>
</protein>
<name>A0A1H6SPY3_9BACT</name>
<accession>A0A1H6SPY3</accession>
<evidence type="ECO:0000313" key="1">
    <source>
        <dbReference type="EMBL" id="SEI69969.1"/>
    </source>
</evidence>
<dbReference type="EMBL" id="FNXY01000003">
    <property type="protein sequence ID" value="SEI69969.1"/>
    <property type="molecule type" value="Genomic_DNA"/>
</dbReference>
<evidence type="ECO:0000313" key="2">
    <source>
        <dbReference type="Proteomes" id="UP000199532"/>
    </source>
</evidence>
<dbReference type="RefSeq" id="WP_090334814.1">
    <property type="nucleotide sequence ID" value="NZ_FNXY01000003.1"/>
</dbReference>
<dbReference type="AlphaFoldDB" id="A0A1H6SPY3"/>
<sequence length="456" mass="50820">MKTIYLSLFVFSLLIQQIVCYSQDLPCGEIRTGLYNYENLNTSSSFRSDFYEYLYNADFKSENDVLSAGISLETLIPGPVAGTFLPFIGSGNFDKSSYSQWRSEYSKTRQVKISYEQSFSRARQYVEIEVVKAWSNCMYINAKLKQKGIVTEIVPIDLTTVEFRATWVSVNGIPDIGIARSLEVTNGRISTPNAQNPFKKGGVIDAGDKSVIITLVPGKPLIVRLYLTKDIISDKFPAVLPGKLNKFISDKTEIFAGEPVNLGWESSGLVNLTLNNQPVSASGSRDFYPTANETYTLSGEDVFGSKIQKTLSVNVKPAPVQIVSCQINYHVPAWADDKEGPTLLNITISTEDQQTLLFSAQRGGSWDPCPIPKGQDLLVPMQRAPNIALNQLIKDKLRRVYVYLVKNPHGNDKVVLEVTGTFFLSDGKSIPFNVKQFRLEDNDDQHDSAFAEVTWP</sequence>
<organism evidence="1 2">
    <name type="scientific">Dyadobacter koreensis</name>
    <dbReference type="NCBI Taxonomy" id="408657"/>
    <lineage>
        <taxon>Bacteria</taxon>
        <taxon>Pseudomonadati</taxon>
        <taxon>Bacteroidota</taxon>
        <taxon>Cytophagia</taxon>
        <taxon>Cytophagales</taxon>
        <taxon>Spirosomataceae</taxon>
        <taxon>Dyadobacter</taxon>
    </lineage>
</organism>